<accession>A0ABS0BC40</accession>
<comment type="caution">
    <text evidence="5">The sequence shown here is derived from an EMBL/GenBank/DDBJ whole genome shotgun (WGS) entry which is preliminary data.</text>
</comment>
<keyword evidence="2" id="KW-0479">Metal-binding</keyword>
<evidence type="ECO:0000256" key="3">
    <source>
        <dbReference type="ARBA" id="ARBA00022833"/>
    </source>
</evidence>
<feature type="domain" description="CENP-V/GFA" evidence="4">
    <location>
        <begin position="6"/>
        <end position="127"/>
    </location>
</feature>
<dbReference type="PANTHER" id="PTHR28620">
    <property type="entry name" value="CENTROMERE PROTEIN V"/>
    <property type="match status" value="1"/>
</dbReference>
<organism evidence="5 6">
    <name type="scientific">Lysobacter niastensis</name>
    <dbReference type="NCBI Taxonomy" id="380629"/>
    <lineage>
        <taxon>Bacteria</taxon>
        <taxon>Pseudomonadati</taxon>
        <taxon>Pseudomonadota</taxon>
        <taxon>Gammaproteobacteria</taxon>
        <taxon>Lysobacterales</taxon>
        <taxon>Lysobacteraceae</taxon>
        <taxon>Lysobacter</taxon>
    </lineage>
</organism>
<dbReference type="InterPro" id="IPR011057">
    <property type="entry name" value="Mss4-like_sf"/>
</dbReference>
<dbReference type="InterPro" id="IPR052355">
    <property type="entry name" value="CENP-V-like"/>
</dbReference>
<keyword evidence="6" id="KW-1185">Reference proteome</keyword>
<evidence type="ECO:0000256" key="2">
    <source>
        <dbReference type="ARBA" id="ARBA00022723"/>
    </source>
</evidence>
<protein>
    <submittedName>
        <fullName evidence="5">GFA family protein</fullName>
    </submittedName>
</protein>
<evidence type="ECO:0000256" key="1">
    <source>
        <dbReference type="ARBA" id="ARBA00005495"/>
    </source>
</evidence>
<dbReference type="Proteomes" id="UP001429984">
    <property type="component" value="Unassembled WGS sequence"/>
</dbReference>
<sequence>MPTKTYAGSCHCGAVHFEADIDFSHGTGRCNCSICAKTRNWGVVIKPDSFRLHSRADATTDYQFKAGSSVHWPFCRTCGVRPYGLGDIPEVGGKFVSVNIACLDNITPEELATVPVRFADGRHDNWWNPPAVTSYL</sequence>
<dbReference type="Gene3D" id="2.170.150.70">
    <property type="match status" value="1"/>
</dbReference>
<name>A0ABS0BC40_9GAMM</name>
<dbReference type="PANTHER" id="PTHR28620:SF1">
    <property type="entry name" value="CENP-V_GFA DOMAIN-CONTAINING PROTEIN"/>
    <property type="match status" value="1"/>
</dbReference>
<evidence type="ECO:0000313" key="6">
    <source>
        <dbReference type="Proteomes" id="UP001429984"/>
    </source>
</evidence>
<comment type="similarity">
    <text evidence="1">Belongs to the Gfa family.</text>
</comment>
<keyword evidence="3" id="KW-0862">Zinc</keyword>
<dbReference type="RefSeq" id="WP_194931931.1">
    <property type="nucleotide sequence ID" value="NZ_JADLZT010000008.1"/>
</dbReference>
<dbReference type="InterPro" id="IPR006913">
    <property type="entry name" value="CENP-V/GFA"/>
</dbReference>
<reference evidence="5 6" key="1">
    <citation type="submission" date="2020-11" db="EMBL/GenBank/DDBJ databases">
        <title>Draft Genome Sequence and Secondary Metabolite Biosynthetic Potential of the Lysobacter niastensis Type strain DSM 18481.</title>
        <authorList>
            <person name="Turrini P."/>
            <person name="Artuso I."/>
            <person name="Tescari M."/>
            <person name="Lugli G.A."/>
            <person name="Frangipani E."/>
            <person name="Ventura M."/>
            <person name="Visca P."/>
        </authorList>
    </citation>
    <scope>NUCLEOTIDE SEQUENCE [LARGE SCALE GENOMIC DNA]</scope>
    <source>
        <strain evidence="5 6">DSM 18481</strain>
    </source>
</reference>
<dbReference type="PROSITE" id="PS51891">
    <property type="entry name" value="CENP_V_GFA"/>
    <property type="match status" value="1"/>
</dbReference>
<evidence type="ECO:0000259" key="4">
    <source>
        <dbReference type="PROSITE" id="PS51891"/>
    </source>
</evidence>
<dbReference type="SUPFAM" id="SSF51316">
    <property type="entry name" value="Mss4-like"/>
    <property type="match status" value="1"/>
</dbReference>
<gene>
    <name evidence="5" type="ORF">IU514_14925</name>
</gene>
<proteinExistence type="inferred from homology"/>
<dbReference type="EMBL" id="JADLZT010000008">
    <property type="protein sequence ID" value="MBF6025326.1"/>
    <property type="molecule type" value="Genomic_DNA"/>
</dbReference>
<dbReference type="Pfam" id="PF04828">
    <property type="entry name" value="GFA"/>
    <property type="match status" value="1"/>
</dbReference>
<evidence type="ECO:0000313" key="5">
    <source>
        <dbReference type="EMBL" id="MBF6025326.1"/>
    </source>
</evidence>